<name>A0A1S6KQP1_9ENTR</name>
<dbReference type="AlphaFoldDB" id="A0A1S6KQP1"/>
<protein>
    <submittedName>
        <fullName evidence="1">Uncharacterized protein</fullName>
    </submittedName>
</protein>
<keyword evidence="1" id="KW-0614">Plasmid</keyword>
<evidence type="ECO:0000313" key="1">
    <source>
        <dbReference type="EMBL" id="AQT23680.1"/>
    </source>
</evidence>
<dbReference type="RefSeq" id="WP_015063010.1">
    <property type="nucleotide sequence ID" value="NZ_KY320277.1"/>
</dbReference>
<sequence length="119" mass="13336">MTTANVTTTTIYRSDDIVPFRRPQGVLDNRYMPQAYALVRNWASKPAEYGSGVLATYRQAVVNLAYQVKGTRVILILVPIECEPVGVIMTDTVLWPSLPIGEVMQIMQEAWQNIPVLNP</sequence>
<proteinExistence type="predicted"/>
<reference evidence="1" key="1">
    <citation type="submission" date="2016-12" db="EMBL/GenBank/DDBJ databases">
        <title>Complete nucleotide sequences of two VIM-1-encoding plasmids from Klebsiella pneumoniae and Leclercia adecarboxylata isolates of Czech origin.</title>
        <authorList>
            <person name="Papagiannitsis C."/>
            <person name="Papousek I."/>
            <person name="Hrabak J."/>
            <person name="Dolejska M."/>
        </authorList>
    </citation>
    <scope>NUCLEOTIDE SEQUENCE</scope>
    <source>
        <plasmid evidence="1">pLec-476cz</plasmid>
    </source>
</reference>
<organism evidence="1">
    <name type="scientific">Leclercia adecarboxylata</name>
    <dbReference type="NCBI Taxonomy" id="83655"/>
    <lineage>
        <taxon>Bacteria</taxon>
        <taxon>Pseudomonadati</taxon>
        <taxon>Pseudomonadota</taxon>
        <taxon>Gammaproteobacteria</taxon>
        <taxon>Enterobacterales</taxon>
        <taxon>Enterobacteriaceae</taxon>
        <taxon>Leclercia</taxon>
    </lineage>
</organism>
<accession>A0A1S6KQP1</accession>
<dbReference type="EMBL" id="KY320277">
    <property type="protein sequence ID" value="AQT23680.1"/>
    <property type="molecule type" value="Genomic_DNA"/>
</dbReference>
<geneLocation type="plasmid" evidence="1">
    <name>pLec-476cz</name>
</geneLocation>